<dbReference type="Pfam" id="PF00196">
    <property type="entry name" value="GerE"/>
    <property type="match status" value="1"/>
</dbReference>
<dbReference type="SUPFAM" id="SSF46894">
    <property type="entry name" value="C-terminal effector domain of the bipartite response regulators"/>
    <property type="match status" value="1"/>
</dbReference>
<reference evidence="6 7" key="1">
    <citation type="submission" date="2016-10" db="EMBL/GenBank/DDBJ databases">
        <authorList>
            <person name="de Groot N.N."/>
        </authorList>
    </citation>
    <scope>NUCLEOTIDE SEQUENCE [LARGE SCALE GENOMIC DNA]</scope>
    <source>
        <strain evidence="6 7">CGMCC 4.7037</strain>
    </source>
</reference>
<dbReference type="AlphaFoldDB" id="A0A1H6F2A1"/>
<keyword evidence="1 3" id="KW-0597">Phosphoprotein</keyword>
<feature type="modified residue" description="4-aspartylphosphate" evidence="3">
    <location>
        <position position="51"/>
    </location>
</feature>
<feature type="domain" description="HTH luxR-type" evidence="4">
    <location>
        <begin position="141"/>
        <end position="206"/>
    </location>
</feature>
<evidence type="ECO:0000256" key="1">
    <source>
        <dbReference type="ARBA" id="ARBA00022553"/>
    </source>
</evidence>
<evidence type="ECO:0000259" key="5">
    <source>
        <dbReference type="PROSITE" id="PS50110"/>
    </source>
</evidence>
<evidence type="ECO:0000313" key="7">
    <source>
        <dbReference type="Proteomes" id="UP000236732"/>
    </source>
</evidence>
<dbReference type="GO" id="GO:0003677">
    <property type="term" value="F:DNA binding"/>
    <property type="evidence" value="ECO:0007669"/>
    <property type="project" value="UniProtKB-KW"/>
</dbReference>
<dbReference type="GO" id="GO:0006355">
    <property type="term" value="P:regulation of DNA-templated transcription"/>
    <property type="evidence" value="ECO:0007669"/>
    <property type="project" value="InterPro"/>
</dbReference>
<dbReference type="SMART" id="SM00421">
    <property type="entry name" value="HTH_LUXR"/>
    <property type="match status" value="1"/>
</dbReference>
<dbReference type="CDD" id="cd06170">
    <property type="entry name" value="LuxR_C_like"/>
    <property type="match status" value="1"/>
</dbReference>
<dbReference type="SUPFAM" id="SSF52172">
    <property type="entry name" value="CheY-like"/>
    <property type="match status" value="1"/>
</dbReference>
<dbReference type="PRINTS" id="PR00038">
    <property type="entry name" value="HTHLUXR"/>
</dbReference>
<evidence type="ECO:0000256" key="2">
    <source>
        <dbReference type="ARBA" id="ARBA00023125"/>
    </source>
</evidence>
<evidence type="ECO:0000256" key="3">
    <source>
        <dbReference type="PROSITE-ProRule" id="PRU00169"/>
    </source>
</evidence>
<dbReference type="InterPro" id="IPR039420">
    <property type="entry name" value="WalR-like"/>
</dbReference>
<dbReference type="InterPro" id="IPR011006">
    <property type="entry name" value="CheY-like_superfamily"/>
</dbReference>
<dbReference type="InterPro" id="IPR058245">
    <property type="entry name" value="NreC/VraR/RcsB-like_REC"/>
</dbReference>
<dbReference type="PROSITE" id="PS50110">
    <property type="entry name" value="RESPONSE_REGULATORY"/>
    <property type="match status" value="1"/>
</dbReference>
<evidence type="ECO:0000313" key="6">
    <source>
        <dbReference type="EMBL" id="SEH03266.1"/>
    </source>
</evidence>
<organism evidence="6 7">
    <name type="scientific">Nonomuraea solani</name>
    <dbReference type="NCBI Taxonomy" id="1144553"/>
    <lineage>
        <taxon>Bacteria</taxon>
        <taxon>Bacillati</taxon>
        <taxon>Actinomycetota</taxon>
        <taxon>Actinomycetes</taxon>
        <taxon>Streptosporangiales</taxon>
        <taxon>Streptosporangiaceae</taxon>
        <taxon>Nonomuraea</taxon>
    </lineage>
</organism>
<dbReference type="InterPro" id="IPR001789">
    <property type="entry name" value="Sig_transdc_resp-reg_receiver"/>
</dbReference>
<dbReference type="Proteomes" id="UP000236732">
    <property type="component" value="Unassembled WGS sequence"/>
</dbReference>
<dbReference type="InterPro" id="IPR016032">
    <property type="entry name" value="Sig_transdc_resp-reg_C-effctor"/>
</dbReference>
<dbReference type="EMBL" id="FNVT01000034">
    <property type="protein sequence ID" value="SEH03266.1"/>
    <property type="molecule type" value="Genomic_DNA"/>
</dbReference>
<proteinExistence type="predicted"/>
<accession>A0A1H6F2A1</accession>
<keyword evidence="7" id="KW-1185">Reference proteome</keyword>
<dbReference type="Gene3D" id="3.40.50.2300">
    <property type="match status" value="1"/>
</dbReference>
<dbReference type="InterPro" id="IPR000792">
    <property type="entry name" value="Tscrpt_reg_LuxR_C"/>
</dbReference>
<dbReference type="CDD" id="cd17535">
    <property type="entry name" value="REC_NarL-like"/>
    <property type="match status" value="1"/>
</dbReference>
<name>A0A1H6F2A1_9ACTN</name>
<dbReference type="SMART" id="SM00448">
    <property type="entry name" value="REC"/>
    <property type="match status" value="1"/>
</dbReference>
<sequence length="215" mass="22928">MLLVDDHPVFRAGLRGLLAAESWVGEIFEAATVAEAVRIVVTHDVRVVAMDIRLPDGDGIAATARIVKVRPHTAVLLLTMVEDEYLVAAGLRAGARGYVLKQTDPRTVVTTLRTVADGGVALGPRIGSGVLAALRRAPSPPPPPFDRLTPRERELVQQVAGGLGNGPIARALGVSEKTVRNMVSEVLAKLQIPDRVRLALMARDAGLAPERDLDH</sequence>
<keyword evidence="2 6" id="KW-0238">DNA-binding</keyword>
<dbReference type="GO" id="GO:0000160">
    <property type="term" value="P:phosphorelay signal transduction system"/>
    <property type="evidence" value="ECO:0007669"/>
    <property type="project" value="InterPro"/>
</dbReference>
<dbReference type="PANTHER" id="PTHR43214">
    <property type="entry name" value="TWO-COMPONENT RESPONSE REGULATOR"/>
    <property type="match status" value="1"/>
</dbReference>
<dbReference type="Pfam" id="PF00072">
    <property type="entry name" value="Response_reg"/>
    <property type="match status" value="1"/>
</dbReference>
<feature type="domain" description="Response regulatory" evidence="5">
    <location>
        <begin position="1"/>
        <end position="116"/>
    </location>
</feature>
<protein>
    <submittedName>
        <fullName evidence="6">DNA-binding response regulator, NarL/FixJ family, contains REC and HTH domains</fullName>
    </submittedName>
</protein>
<gene>
    <name evidence="6" type="ORF">SAMN05444920_13470</name>
</gene>
<dbReference type="OrthoDB" id="9808843at2"/>
<evidence type="ECO:0000259" key="4">
    <source>
        <dbReference type="PROSITE" id="PS50043"/>
    </source>
</evidence>
<dbReference type="PROSITE" id="PS50043">
    <property type="entry name" value="HTH_LUXR_2"/>
    <property type="match status" value="1"/>
</dbReference>